<protein>
    <submittedName>
        <fullName evidence="1">Uncharacterized protein</fullName>
    </submittedName>
</protein>
<dbReference type="Proteomes" id="UP001200034">
    <property type="component" value="Unassembled WGS sequence"/>
</dbReference>
<keyword evidence="2" id="KW-1185">Reference proteome</keyword>
<sequence>VTIESSLQSTIMDNSQMSVVSESEQPFFYNSLGTYMQQQQHQLMPTITAGMDSIQGYYVLYKHDHYIVSNPPDYKCQTKRRFLNEMIRQLYVVNNCSHHLRWLPTFAMTDRQRLWEQVDFCLRPERMSVELSAIKRVRRQLFRESKQSRKMQSSKVRRSMYWGTTHVSHFKTLRRHIGRQHVRRSYLDGVRRNVLQQLVRENVTEEMITTPAVCDSIIVAAERIFNVNPTVMQTLTERAKRIFAEEKARLAAEKTQYIMEESVRSVIYARQLFHLMQNPEELAYAEKQILESG</sequence>
<accession>A0AAD4PN33</accession>
<reference evidence="1" key="1">
    <citation type="journal article" date="2021" name="Mol. Ecol. Resour.">
        <title>Phylogenomic analyses of the genus Drosophila reveals genomic signals of climate adaptation.</title>
        <authorList>
            <person name="Li F."/>
            <person name="Rane R.V."/>
            <person name="Luria V."/>
            <person name="Xiong Z."/>
            <person name="Chen J."/>
            <person name="Li Z."/>
            <person name="Catullo R.A."/>
            <person name="Griffin P.C."/>
            <person name="Schiffer M."/>
            <person name="Pearce S."/>
            <person name="Lee S.F."/>
            <person name="McElroy K."/>
            <person name="Stocker A."/>
            <person name="Shirriffs J."/>
            <person name="Cockerell F."/>
            <person name="Coppin C."/>
            <person name="Sgro C.M."/>
            <person name="Karger A."/>
            <person name="Cain J.W."/>
            <person name="Weber J.A."/>
            <person name="Santpere G."/>
            <person name="Kirschner M.W."/>
            <person name="Hoffmann A.A."/>
            <person name="Oakeshott J.G."/>
            <person name="Zhang G."/>
        </authorList>
    </citation>
    <scope>NUCLEOTIDE SEQUENCE</scope>
    <source>
        <strain evidence="1">BGI-SZ-2011g</strain>
    </source>
</reference>
<feature type="non-terminal residue" evidence="1">
    <location>
        <position position="1"/>
    </location>
</feature>
<gene>
    <name evidence="1" type="ORF">KR093_010696</name>
</gene>
<dbReference type="EMBL" id="JAJJHW010001127">
    <property type="protein sequence ID" value="KAH8378315.1"/>
    <property type="molecule type" value="Genomic_DNA"/>
</dbReference>
<evidence type="ECO:0000313" key="1">
    <source>
        <dbReference type="EMBL" id="KAH8378315.1"/>
    </source>
</evidence>
<proteinExistence type="predicted"/>
<organism evidence="1 2">
    <name type="scientific">Drosophila rubida</name>
    <dbReference type="NCBI Taxonomy" id="30044"/>
    <lineage>
        <taxon>Eukaryota</taxon>
        <taxon>Metazoa</taxon>
        <taxon>Ecdysozoa</taxon>
        <taxon>Arthropoda</taxon>
        <taxon>Hexapoda</taxon>
        <taxon>Insecta</taxon>
        <taxon>Pterygota</taxon>
        <taxon>Neoptera</taxon>
        <taxon>Endopterygota</taxon>
        <taxon>Diptera</taxon>
        <taxon>Brachycera</taxon>
        <taxon>Muscomorpha</taxon>
        <taxon>Ephydroidea</taxon>
        <taxon>Drosophilidae</taxon>
        <taxon>Drosophila</taxon>
    </lineage>
</organism>
<evidence type="ECO:0000313" key="2">
    <source>
        <dbReference type="Proteomes" id="UP001200034"/>
    </source>
</evidence>
<name>A0AAD4PN33_9MUSC</name>
<dbReference type="AlphaFoldDB" id="A0AAD4PN33"/>
<comment type="caution">
    <text evidence="1">The sequence shown here is derived from an EMBL/GenBank/DDBJ whole genome shotgun (WGS) entry which is preliminary data.</text>
</comment>
<feature type="non-terminal residue" evidence="1">
    <location>
        <position position="293"/>
    </location>
</feature>